<reference evidence="2 4" key="2">
    <citation type="submission" date="2018-11" db="EMBL/GenBank/DDBJ databases">
        <authorList>
            <consortium name="Pathogen Informatics"/>
        </authorList>
    </citation>
    <scope>NUCLEOTIDE SEQUENCE [LARGE SCALE GENOMIC DNA]</scope>
</reference>
<feature type="transmembrane region" description="Helical" evidence="1">
    <location>
        <begin position="855"/>
        <end position="876"/>
    </location>
</feature>
<evidence type="ECO:0000313" key="5">
    <source>
        <dbReference type="WBParaSite" id="DME_0000575101-mRNA-1"/>
    </source>
</evidence>
<keyword evidence="1" id="KW-1133">Transmembrane helix</keyword>
<keyword evidence="1" id="KW-0812">Transmembrane</keyword>
<dbReference type="GO" id="GO:0005261">
    <property type="term" value="F:monoatomic cation channel activity"/>
    <property type="evidence" value="ECO:0007669"/>
    <property type="project" value="TreeGrafter"/>
</dbReference>
<evidence type="ECO:0000313" key="2">
    <source>
        <dbReference type="EMBL" id="VDN59371.1"/>
    </source>
</evidence>
<keyword evidence="4" id="KW-1185">Reference proteome</keyword>
<dbReference type="GO" id="GO:0030001">
    <property type="term" value="P:metal ion transport"/>
    <property type="evidence" value="ECO:0007669"/>
    <property type="project" value="TreeGrafter"/>
</dbReference>
<feature type="transmembrane region" description="Helical" evidence="1">
    <location>
        <begin position="1071"/>
        <end position="1096"/>
    </location>
</feature>
<dbReference type="OrthoDB" id="10056930at2759"/>
<dbReference type="InterPro" id="IPR050927">
    <property type="entry name" value="TRPM"/>
</dbReference>
<feature type="transmembrane region" description="Helical" evidence="1">
    <location>
        <begin position="888"/>
        <end position="910"/>
    </location>
</feature>
<dbReference type="PANTHER" id="PTHR13800:SF41">
    <property type="entry name" value="PROTEIN CED-11"/>
    <property type="match status" value="1"/>
</dbReference>
<organism evidence="3 5">
    <name type="scientific">Dracunculus medinensis</name>
    <name type="common">Guinea worm</name>
    <dbReference type="NCBI Taxonomy" id="318479"/>
    <lineage>
        <taxon>Eukaryota</taxon>
        <taxon>Metazoa</taxon>
        <taxon>Ecdysozoa</taxon>
        <taxon>Nematoda</taxon>
        <taxon>Chromadorea</taxon>
        <taxon>Rhabditida</taxon>
        <taxon>Spirurina</taxon>
        <taxon>Dracunculoidea</taxon>
        <taxon>Dracunculidae</taxon>
        <taxon>Dracunculus</taxon>
    </lineage>
</organism>
<gene>
    <name evidence="2" type="ORF">DME_LOCUS9344</name>
</gene>
<feature type="transmembrane region" description="Helical" evidence="1">
    <location>
        <begin position="1016"/>
        <end position="1037"/>
    </location>
</feature>
<dbReference type="STRING" id="318479.A0A158Q4U6"/>
<sequence>METDEFQGKNGIRFENVNLVFETDWSSGFRRELQLCPALILASENSIGKAIKYIYSRLAASSVKIDQGIPDLVVSLIATTNNFDPSSRQKVENALSRIAISCCAWFISCGESSDPLARIISNILRSLFLTHGSINETLIFLVNNTNVIANDINHSVRMNDTRYNTFCILWSSPKATLMESAFFRSVFAIKLATPPPGEKNLALLISVSNGNPGNGSSQILLSPSDSGPKPIHIAFYCGNDFLSLVELRVCLQSGVPVIILQDSSELCAILSSSWLLYRSSAFDYDKWLEWLDAELRSVAQNTDYYTMDAINDAKENIATLISSASSDITLLDFITIDQLDEFNDRILQLCIRCATETADIYRVLQLAVKLQTPSIIQSTELSLIFAQQEISRLCEEALLIDSRISVLSALLDQGVPIKISLGLLTEMVENLKDQCFFHDVIIGHSLGRSCLSNIDIHFIEQINRLMEWLSGGIKNLFPRECFESLDNDIDDGRSLQILSLWALILNRGELAKCLCSYCLEPVPLSLVMARIANALAYEARDWVFYENGFLNLSKWFSNHSTAVLEAAHIESPRKAYKNLCIPLEWFNNLTITELALQVCIILFYQRGQFSCDISSFHLSYFRSDFLFIFQTNDKQFIAHRCCQRWVHRLLYANLQVMVCDLFYSGSKKVSCSKGLLKIPHWLKILISALLILPIRFWMYHQELMIREPKENSPNFFSPAIAFLQCNRKSSKIHAHSTYSHISSRSSQREMIRDERSSSEITGTPQSGINQGVSTGFHPRETIILEDIDTPDCLAKQKDRTKFRSKTSMAINIFYTIPIVKFWLSLAFRLIHIILIAYSSLLIHLLQIMLPGCGSLMLDISIWVWTFTMLLESLWVFSNRLSRASFQQLWWRFFDILAISSLLFSIFVFKFLNMLNQKIFKTISLAHNTRIFSSFLLLYLCYSTLFHYIPLSEIFGPLMVRVKIMVMRDFTNYLIFTVLVIVSYRKFWFIFSTAVAYHVILYPDIEFGFNSFLKAISWAWFSLFTVDLSGFFIGFFSLNESESCKKSILRESKDRCTAVGGYTKYDCPSQSWAGYFVVIEYFILLKLISWPILFALFAKTAKEVDEEADRIWKFQLYSIVEDFSKIFFFRLRPPLPPPLTPIYFLYMSCCRTSENSSCTSSSNHLLGSDHPDVDDSARRPISLPRFGNVYNIPSSDDFSTDVFFKVKSVEIWLKHRAKPINSQLKTVQRLEEQMKILISSSNFTLGNHSTSWYEEIKAIPYNAEVKKISILDRFTPWNVLIKDYYPPLYCKPIESFPQEMQKYVDSLTNQNMAEIRKYWRKKQHSSLFDSLKLSEICVSPCGIPLNPRGRQGIMGRGDHVKFGPNYYCIYVIMHGKPFTSNDLKVLMEDKSLPTRWRFEMGRRDESLSEILRNLSIPDSDIFSNQGLLNVGEFDSGVAHVERSCRNDPRDTDNSWAENDLWAVHLGSRYMECILPQPYSWQSMYAISSSDKEMILKCSEYYNLP</sequence>
<reference evidence="5" key="1">
    <citation type="submission" date="2016-04" db="UniProtKB">
        <authorList>
            <consortium name="WormBaseParasite"/>
        </authorList>
    </citation>
    <scope>IDENTIFICATION</scope>
</reference>
<feature type="transmembrane region" description="Helical" evidence="1">
    <location>
        <begin position="680"/>
        <end position="699"/>
    </location>
</feature>
<evidence type="ECO:0000313" key="4">
    <source>
        <dbReference type="Proteomes" id="UP000274756"/>
    </source>
</evidence>
<keyword evidence="1" id="KW-0472">Membrane</keyword>
<dbReference type="PANTHER" id="PTHR13800">
    <property type="entry name" value="TRANSIENT RECEPTOR POTENTIAL CATION CHANNEL, SUBFAMILY M, MEMBER 6"/>
    <property type="match status" value="1"/>
</dbReference>
<evidence type="ECO:0000256" key="1">
    <source>
        <dbReference type="SAM" id="Phobius"/>
    </source>
</evidence>
<protein>
    <submittedName>
        <fullName evidence="5">ANK_REP_REGION domain-containing protein</fullName>
    </submittedName>
</protein>
<dbReference type="GO" id="GO:0005886">
    <property type="term" value="C:plasma membrane"/>
    <property type="evidence" value="ECO:0007669"/>
    <property type="project" value="TreeGrafter"/>
</dbReference>
<dbReference type="WBParaSite" id="DME_0000575101-mRNA-1">
    <property type="protein sequence ID" value="DME_0000575101-mRNA-1"/>
    <property type="gene ID" value="DME_0000575101"/>
</dbReference>
<dbReference type="AlphaFoldDB" id="A0A158Q4U6"/>
<dbReference type="Pfam" id="PF25969">
    <property type="entry name" value="NUDT9_N"/>
    <property type="match status" value="1"/>
</dbReference>
<evidence type="ECO:0000313" key="3">
    <source>
        <dbReference type="Proteomes" id="UP000038040"/>
    </source>
</evidence>
<dbReference type="Proteomes" id="UP000038040">
    <property type="component" value="Unplaced"/>
</dbReference>
<feature type="transmembrane region" description="Helical" evidence="1">
    <location>
        <begin position="930"/>
        <end position="948"/>
    </location>
</feature>
<proteinExistence type="predicted"/>
<dbReference type="EMBL" id="UYYG01001180">
    <property type="protein sequence ID" value="VDN59371.1"/>
    <property type="molecule type" value="Genomic_DNA"/>
</dbReference>
<name>A0A158Q4U6_DRAME</name>
<accession>A0A158Q4U6</accession>
<feature type="transmembrane region" description="Helical" evidence="1">
    <location>
        <begin position="969"/>
        <end position="996"/>
    </location>
</feature>
<dbReference type="Proteomes" id="UP000274756">
    <property type="component" value="Unassembled WGS sequence"/>
</dbReference>